<feature type="chain" id="PRO_5011754694" description="3-keto-alpha-glucoside-1,2-lyase/3-keto-2-hydroxy-glucal hydratase domain-containing protein" evidence="1">
    <location>
        <begin position="22"/>
        <end position="235"/>
    </location>
</feature>
<evidence type="ECO:0000259" key="2">
    <source>
        <dbReference type="Pfam" id="PF06439"/>
    </source>
</evidence>
<dbReference type="InterPro" id="IPR010496">
    <property type="entry name" value="AL/BT2_dom"/>
</dbReference>
<reference evidence="4" key="1">
    <citation type="submission" date="2016-10" db="EMBL/GenBank/DDBJ databases">
        <authorList>
            <person name="Varghese N."/>
            <person name="Submissions S."/>
        </authorList>
    </citation>
    <scope>NUCLEOTIDE SEQUENCE [LARGE SCALE GENOMIC DNA]</scope>
    <source>
        <strain evidence="4">Jip14</strain>
    </source>
</reference>
<keyword evidence="1" id="KW-0732">Signal</keyword>
<dbReference type="Gene3D" id="2.60.120.560">
    <property type="entry name" value="Exo-inulinase, domain 1"/>
    <property type="match status" value="1"/>
</dbReference>
<name>A0A1H7PUH3_9SPHI</name>
<dbReference type="Pfam" id="PF06439">
    <property type="entry name" value="3keto-disac_hyd"/>
    <property type="match status" value="1"/>
</dbReference>
<evidence type="ECO:0000313" key="4">
    <source>
        <dbReference type="Proteomes" id="UP000198916"/>
    </source>
</evidence>
<organism evidence="3 4">
    <name type="scientific">Parapedobacter koreensis</name>
    <dbReference type="NCBI Taxonomy" id="332977"/>
    <lineage>
        <taxon>Bacteria</taxon>
        <taxon>Pseudomonadati</taxon>
        <taxon>Bacteroidota</taxon>
        <taxon>Sphingobacteriia</taxon>
        <taxon>Sphingobacteriales</taxon>
        <taxon>Sphingobacteriaceae</taxon>
        <taxon>Parapedobacter</taxon>
    </lineage>
</organism>
<dbReference type="Proteomes" id="UP000198916">
    <property type="component" value="Unassembled WGS sequence"/>
</dbReference>
<evidence type="ECO:0000313" key="3">
    <source>
        <dbReference type="EMBL" id="SEL39249.1"/>
    </source>
</evidence>
<dbReference type="GO" id="GO:0016787">
    <property type="term" value="F:hydrolase activity"/>
    <property type="evidence" value="ECO:0007669"/>
    <property type="project" value="InterPro"/>
</dbReference>
<sequence length="235" mass="26622">MTIRSSLCFLFSLLSVFAAVAQEANTLSQEEQAAGWQLLFDGKSLNGLRKLADGGWEVKDGTLSATPIPHGRQMDIITDDQFENFELTFEFAISMNTNSGVKYLVTNDFPNQKGAYLGLEYQILDDNNYQYPERGNLRSTASLYDLIPAGQQKSLKGFGQWNTAKIVVNRNLISHWLNGDKIVDYDRSTPSFQELIKQSKYKDLQHFGKAKKGYLLFQNEGTPIAFRNIKIRMLD</sequence>
<dbReference type="STRING" id="332977.SAMN05421740_10519"/>
<gene>
    <name evidence="3" type="ORF">SAMN05421740_10519</name>
</gene>
<accession>A0A1H7PUH3</accession>
<keyword evidence="4" id="KW-1185">Reference proteome</keyword>
<dbReference type="OrthoDB" id="9806233at2"/>
<dbReference type="EMBL" id="FNZR01000005">
    <property type="protein sequence ID" value="SEL39249.1"/>
    <property type="molecule type" value="Genomic_DNA"/>
</dbReference>
<feature type="signal peptide" evidence="1">
    <location>
        <begin position="1"/>
        <end position="21"/>
    </location>
</feature>
<protein>
    <recommendedName>
        <fullName evidence="2">3-keto-alpha-glucoside-1,2-lyase/3-keto-2-hydroxy-glucal hydratase domain-containing protein</fullName>
    </recommendedName>
</protein>
<proteinExistence type="predicted"/>
<evidence type="ECO:0000256" key="1">
    <source>
        <dbReference type="SAM" id="SignalP"/>
    </source>
</evidence>
<dbReference type="AlphaFoldDB" id="A0A1H7PUH3"/>
<dbReference type="RefSeq" id="WP_090606070.1">
    <property type="nucleotide sequence ID" value="NZ_FNZR01000005.1"/>
</dbReference>
<feature type="domain" description="3-keto-alpha-glucoside-1,2-lyase/3-keto-2-hydroxy-glucal hydratase" evidence="2">
    <location>
        <begin position="35"/>
        <end position="232"/>
    </location>
</feature>